<dbReference type="EMBL" id="CP090896">
    <property type="protein sequence ID" value="ULT81962.1"/>
    <property type="molecule type" value="Genomic_DNA"/>
</dbReference>
<protein>
    <submittedName>
        <fullName evidence="3">Uncharacterized protein</fullName>
    </submittedName>
</protein>
<reference evidence="3 4" key="1">
    <citation type="submission" date="2022-05" db="EMBL/GenBank/DDBJ databases">
        <title>Chromosome-level reference genomes for two strains of Caenorhabditis briggsae: an improved platform for comparative genomics.</title>
        <authorList>
            <person name="Stevens L."/>
            <person name="Andersen E.C."/>
        </authorList>
    </citation>
    <scope>NUCLEOTIDE SEQUENCE [LARGE SCALE GENOMIC DNA]</scope>
    <source>
        <strain evidence="3">QX1410_ONT</strain>
        <tissue evidence="3">Whole-organism</tissue>
    </source>
</reference>
<dbReference type="AlphaFoldDB" id="A0AAE8ZPL1"/>
<evidence type="ECO:0000313" key="4">
    <source>
        <dbReference type="Proteomes" id="UP000827892"/>
    </source>
</evidence>
<feature type="transmembrane region" description="Helical" evidence="2">
    <location>
        <begin position="51"/>
        <end position="71"/>
    </location>
</feature>
<evidence type="ECO:0000256" key="1">
    <source>
        <dbReference type="SAM" id="MobiDB-lite"/>
    </source>
</evidence>
<evidence type="ECO:0000256" key="2">
    <source>
        <dbReference type="SAM" id="Phobius"/>
    </source>
</evidence>
<accession>A0AAE8ZPL1</accession>
<name>A0AAE8ZPL1_CAEBR</name>
<organism evidence="3 4">
    <name type="scientific">Caenorhabditis briggsae</name>
    <dbReference type="NCBI Taxonomy" id="6238"/>
    <lineage>
        <taxon>Eukaryota</taxon>
        <taxon>Metazoa</taxon>
        <taxon>Ecdysozoa</taxon>
        <taxon>Nematoda</taxon>
        <taxon>Chromadorea</taxon>
        <taxon>Rhabditida</taxon>
        <taxon>Rhabditina</taxon>
        <taxon>Rhabditomorpha</taxon>
        <taxon>Rhabditoidea</taxon>
        <taxon>Rhabditidae</taxon>
        <taxon>Peloderinae</taxon>
        <taxon>Caenorhabditis</taxon>
    </lineage>
</organism>
<keyword evidence="2" id="KW-1133">Transmembrane helix</keyword>
<gene>
    <name evidence="3" type="ORF">L3Y34_011729</name>
</gene>
<sequence length="214" mass="25003">MGPNMEIEKSKGVMQEILYEVIEKSESYKFIRMADDLHDVASYLNDMRICFIALTVTGYIVLVIYLFVFCFRRSRRNQPRRRYGDYQLENQREFNNTQTTNEDMLTNVRSDVNSSYMGRNHHRYDSETSNQIVRRTPLNNIVTLKDGFDKKRSHQNTAPTFMRHGHMNHQQTTRLVADNDGSAVKHQIPHITTEAPTEEKAKVPQLVKDSIDSN</sequence>
<proteinExistence type="predicted"/>
<keyword evidence="2" id="KW-0472">Membrane</keyword>
<keyword evidence="2" id="KW-0812">Transmembrane</keyword>
<evidence type="ECO:0000313" key="3">
    <source>
        <dbReference type="EMBL" id="ULT81962.1"/>
    </source>
</evidence>
<feature type="region of interest" description="Disordered" evidence="1">
    <location>
        <begin position="193"/>
        <end position="214"/>
    </location>
</feature>
<dbReference type="Proteomes" id="UP000827892">
    <property type="component" value="Chromosome X"/>
</dbReference>